<feature type="transmembrane region" description="Helical" evidence="6">
    <location>
        <begin position="304"/>
        <end position="323"/>
    </location>
</feature>
<evidence type="ECO:0000259" key="7">
    <source>
        <dbReference type="PROSITE" id="PS50850"/>
    </source>
</evidence>
<feature type="transmembrane region" description="Helical" evidence="6">
    <location>
        <begin position="55"/>
        <end position="74"/>
    </location>
</feature>
<feature type="transmembrane region" description="Helical" evidence="6">
    <location>
        <begin position="110"/>
        <end position="132"/>
    </location>
</feature>
<dbReference type="SUPFAM" id="SSF103473">
    <property type="entry name" value="MFS general substrate transporter"/>
    <property type="match status" value="1"/>
</dbReference>
<protein>
    <recommendedName>
        <fullName evidence="7">Major facilitator superfamily (MFS) profile domain-containing protein</fullName>
    </recommendedName>
</protein>
<dbReference type="EMBL" id="AZHW01000231">
    <property type="protein sequence ID" value="ETX01451.1"/>
    <property type="molecule type" value="Genomic_DNA"/>
</dbReference>
<feature type="transmembrane region" description="Helical" evidence="6">
    <location>
        <begin position="249"/>
        <end position="270"/>
    </location>
</feature>
<dbReference type="HOGENOM" id="CLU_017518_3_1_7"/>
<feature type="domain" description="Major facilitator superfamily (MFS) profile" evidence="7">
    <location>
        <begin position="239"/>
        <end position="424"/>
    </location>
</feature>
<keyword evidence="9" id="KW-1185">Reference proteome</keyword>
<evidence type="ECO:0000256" key="3">
    <source>
        <dbReference type="ARBA" id="ARBA00022692"/>
    </source>
</evidence>
<feature type="transmembrane region" description="Helical" evidence="6">
    <location>
        <begin position="395"/>
        <end position="412"/>
    </location>
</feature>
<comment type="subcellular location">
    <subcellularLocation>
        <location evidence="1">Endomembrane system</location>
        <topology evidence="1">Multi-pass membrane protein</topology>
    </subcellularLocation>
</comment>
<dbReference type="PROSITE" id="PS50850">
    <property type="entry name" value="MFS"/>
    <property type="match status" value="1"/>
</dbReference>
<dbReference type="GO" id="GO:0022857">
    <property type="term" value="F:transmembrane transporter activity"/>
    <property type="evidence" value="ECO:0007669"/>
    <property type="project" value="InterPro"/>
</dbReference>
<keyword evidence="3 6" id="KW-0812">Transmembrane</keyword>
<sequence length="424" mass="45395">MQDEMAGERPGLRKSQLAYGLFDWASSPVPTLHATFVFAVYYVSSVSPENGSAQWAWMNALAAITVAALCPFLGARADAHASRKRWLLAMTLTAALSTAILWWVRPEPAWIWPALALSYVSIVAMESQFTFYNALLPSVATPSTIGRVSGFSWAAGYIGAIVCLVLVLMLFIMPETPALGLDKANAEHVRVTMPFAALWFLVFAVPLFLWVHEGPAAAGQPGVMVTLMEGLRTAQSVPGLLRFLIARMIYADGLVVVFAFGGIYATNVFGFTQNDVIVFAIAINLTAGAGAALIGWLEDRIGGFNTVRLSLGCLLILAAIVLLSPSRLFFWISALMLGFFIGPVQSASRTVVARIVPPDQRARIFGLYMISGKATSFAGPLLYGTLVTVFGTDRAGMAVAVAFFLISLVVLGRTAPGTPSTQTA</sequence>
<dbReference type="InterPro" id="IPR036259">
    <property type="entry name" value="MFS_trans_sf"/>
</dbReference>
<dbReference type="InterPro" id="IPR050495">
    <property type="entry name" value="ATG22/LtaA_families"/>
</dbReference>
<gene>
    <name evidence="8" type="ORF">ETSY1_07285</name>
</gene>
<keyword evidence="4 6" id="KW-1133">Transmembrane helix</keyword>
<dbReference type="GO" id="GO:0012505">
    <property type="term" value="C:endomembrane system"/>
    <property type="evidence" value="ECO:0007669"/>
    <property type="project" value="UniProtKB-SubCell"/>
</dbReference>
<dbReference type="PANTHER" id="PTHR23519:SF1">
    <property type="entry name" value="AUTOPHAGY-RELATED PROTEIN 22"/>
    <property type="match status" value="1"/>
</dbReference>
<dbReference type="AlphaFoldDB" id="W4LUS4"/>
<feature type="transmembrane region" description="Helical" evidence="6">
    <location>
        <begin position="21"/>
        <end position="43"/>
    </location>
</feature>
<proteinExistence type="predicted"/>
<feature type="transmembrane region" description="Helical" evidence="6">
    <location>
        <begin position="364"/>
        <end position="383"/>
    </location>
</feature>
<comment type="caution">
    <text evidence="8">The sequence shown here is derived from an EMBL/GenBank/DDBJ whole genome shotgun (WGS) entry which is preliminary data.</text>
</comment>
<organism evidence="8 9">
    <name type="scientific">Entotheonella factor</name>
    <dbReference type="NCBI Taxonomy" id="1429438"/>
    <lineage>
        <taxon>Bacteria</taxon>
        <taxon>Pseudomonadati</taxon>
        <taxon>Nitrospinota/Tectimicrobiota group</taxon>
        <taxon>Candidatus Tectimicrobiota</taxon>
        <taxon>Candidatus Entotheonellia</taxon>
        <taxon>Candidatus Entotheonellales</taxon>
        <taxon>Candidatus Entotheonellaceae</taxon>
        <taxon>Candidatus Entotheonella</taxon>
    </lineage>
</organism>
<evidence type="ECO:0000256" key="5">
    <source>
        <dbReference type="ARBA" id="ARBA00023136"/>
    </source>
</evidence>
<evidence type="ECO:0000256" key="1">
    <source>
        <dbReference type="ARBA" id="ARBA00004127"/>
    </source>
</evidence>
<feature type="transmembrane region" description="Helical" evidence="6">
    <location>
        <begin position="86"/>
        <end position="104"/>
    </location>
</feature>
<reference evidence="8 9" key="1">
    <citation type="journal article" date="2014" name="Nature">
        <title>An environmental bacterial taxon with a large and distinct metabolic repertoire.</title>
        <authorList>
            <person name="Wilson M.C."/>
            <person name="Mori T."/>
            <person name="Ruckert C."/>
            <person name="Uria A.R."/>
            <person name="Helf M.J."/>
            <person name="Takada K."/>
            <person name="Gernert C."/>
            <person name="Steffens U.A."/>
            <person name="Heycke N."/>
            <person name="Schmitt S."/>
            <person name="Rinke C."/>
            <person name="Helfrich E.J."/>
            <person name="Brachmann A.O."/>
            <person name="Gurgui C."/>
            <person name="Wakimoto T."/>
            <person name="Kracht M."/>
            <person name="Crusemann M."/>
            <person name="Hentschel U."/>
            <person name="Abe I."/>
            <person name="Matsunaga S."/>
            <person name="Kalinowski J."/>
            <person name="Takeyama H."/>
            <person name="Piel J."/>
        </authorList>
    </citation>
    <scope>NUCLEOTIDE SEQUENCE [LARGE SCALE GENOMIC DNA]</scope>
    <source>
        <strain evidence="9">TSY1</strain>
    </source>
</reference>
<evidence type="ECO:0000256" key="2">
    <source>
        <dbReference type="ARBA" id="ARBA00022448"/>
    </source>
</evidence>
<evidence type="ECO:0000256" key="4">
    <source>
        <dbReference type="ARBA" id="ARBA00022989"/>
    </source>
</evidence>
<dbReference type="InterPro" id="IPR020846">
    <property type="entry name" value="MFS_dom"/>
</dbReference>
<dbReference type="Proteomes" id="UP000019141">
    <property type="component" value="Unassembled WGS sequence"/>
</dbReference>
<dbReference type="InterPro" id="IPR024671">
    <property type="entry name" value="Atg22-like"/>
</dbReference>
<accession>W4LUS4</accession>
<feature type="transmembrane region" description="Helical" evidence="6">
    <location>
        <begin position="193"/>
        <end position="211"/>
    </location>
</feature>
<dbReference type="PANTHER" id="PTHR23519">
    <property type="entry name" value="AUTOPHAGY-RELATED PROTEIN 22"/>
    <property type="match status" value="1"/>
</dbReference>
<dbReference type="Pfam" id="PF11700">
    <property type="entry name" value="ATG22"/>
    <property type="match status" value="1"/>
</dbReference>
<feature type="transmembrane region" description="Helical" evidence="6">
    <location>
        <begin position="329"/>
        <end position="352"/>
    </location>
</feature>
<evidence type="ECO:0000256" key="6">
    <source>
        <dbReference type="SAM" id="Phobius"/>
    </source>
</evidence>
<feature type="transmembrane region" description="Helical" evidence="6">
    <location>
        <begin position="153"/>
        <end position="173"/>
    </location>
</feature>
<feature type="transmembrane region" description="Helical" evidence="6">
    <location>
        <begin position="276"/>
        <end position="297"/>
    </location>
</feature>
<evidence type="ECO:0000313" key="8">
    <source>
        <dbReference type="EMBL" id="ETX01451.1"/>
    </source>
</evidence>
<dbReference type="Gene3D" id="1.20.1250.20">
    <property type="entry name" value="MFS general substrate transporter like domains"/>
    <property type="match status" value="2"/>
</dbReference>
<keyword evidence="5 6" id="KW-0472">Membrane</keyword>
<keyword evidence="2" id="KW-0813">Transport</keyword>
<name>W4LUS4_ENTF1</name>
<evidence type="ECO:0000313" key="9">
    <source>
        <dbReference type="Proteomes" id="UP000019141"/>
    </source>
</evidence>